<dbReference type="Gene3D" id="1.10.101.10">
    <property type="entry name" value="PGBD-like superfamily/PGBD"/>
    <property type="match status" value="2"/>
</dbReference>
<dbReference type="Pfam" id="PF01471">
    <property type="entry name" value="PG_binding_1"/>
    <property type="match status" value="2"/>
</dbReference>
<feature type="domain" description="Peptidoglycan binding-like" evidence="2">
    <location>
        <begin position="18"/>
        <end position="77"/>
    </location>
</feature>
<evidence type="ECO:0000259" key="2">
    <source>
        <dbReference type="Pfam" id="PF01471"/>
    </source>
</evidence>
<feature type="domain" description="Peptidoglycan binding-like" evidence="2">
    <location>
        <begin position="97"/>
        <end position="153"/>
    </location>
</feature>
<organism evidence="3">
    <name type="scientific">marine metagenome</name>
    <dbReference type="NCBI Taxonomy" id="408172"/>
    <lineage>
        <taxon>unclassified sequences</taxon>
        <taxon>metagenomes</taxon>
        <taxon>ecological metagenomes</taxon>
    </lineage>
</organism>
<evidence type="ECO:0000313" key="3">
    <source>
        <dbReference type="EMBL" id="SUZ52156.1"/>
    </source>
</evidence>
<dbReference type="AlphaFoldDB" id="A0A381NC47"/>
<evidence type="ECO:0000256" key="1">
    <source>
        <dbReference type="SAM" id="MobiDB-lite"/>
    </source>
</evidence>
<dbReference type="InterPro" id="IPR036366">
    <property type="entry name" value="PGBDSf"/>
</dbReference>
<dbReference type="InterPro" id="IPR036365">
    <property type="entry name" value="PGBD-like_sf"/>
</dbReference>
<reference evidence="3" key="1">
    <citation type="submission" date="2018-05" db="EMBL/GenBank/DDBJ databases">
        <authorList>
            <person name="Lanie J.A."/>
            <person name="Ng W.-L."/>
            <person name="Kazmierczak K.M."/>
            <person name="Andrzejewski T.M."/>
            <person name="Davidsen T.M."/>
            <person name="Wayne K.J."/>
            <person name="Tettelin H."/>
            <person name="Glass J.I."/>
            <person name="Rusch D."/>
            <person name="Podicherti R."/>
            <person name="Tsui H.-C.T."/>
            <person name="Winkler M.E."/>
        </authorList>
    </citation>
    <scope>NUCLEOTIDE SEQUENCE</scope>
</reference>
<dbReference type="EMBL" id="UINC01000259">
    <property type="protein sequence ID" value="SUZ52156.1"/>
    <property type="molecule type" value="Genomic_DNA"/>
</dbReference>
<name>A0A381NC47_9ZZZZ</name>
<dbReference type="InterPro" id="IPR002477">
    <property type="entry name" value="Peptidoglycan-bd-like"/>
</dbReference>
<protein>
    <recommendedName>
        <fullName evidence="2">Peptidoglycan binding-like domain-containing protein</fullName>
    </recommendedName>
</protein>
<proteinExistence type="predicted"/>
<sequence>MVPKDTTPIGEPLRPGDTGEGVRDLHRRLDTAGHPVAPAEATAGHYGEDTSAQVARFQAERGLHEHGLVDEHTLSSLIEAGYRLGDRNLYLHAPMLRGDDVADLQLRLGSLGFDAGRIDGIFGTDTSAALRDFQHNSGLILDAIAGAATVRSLRHLAGRSAGTTPVAQVRELDLLLRSRPDLDERRIALGHFGSCGALAAALSRGLRTRGANVVALDHPDDTTQAATANRFEAEAYLGLRIESLSAPEVAYFATEGFHSEGGLRLAQRCAAALKQVLADGMTGTEVAVRGMRLPILRRTRMPAVLCTLAPPSSVVPATAELADQLTVAVSDWAADPTTSPDA</sequence>
<accession>A0A381NC47</accession>
<feature type="region of interest" description="Disordered" evidence="1">
    <location>
        <begin position="1"/>
        <end position="22"/>
    </location>
</feature>
<dbReference type="SUPFAM" id="SSF47090">
    <property type="entry name" value="PGBD-like"/>
    <property type="match status" value="2"/>
</dbReference>
<gene>
    <name evidence="3" type="ORF">METZ01_LOCUS5010</name>
</gene>